<feature type="region of interest" description="Disordered" evidence="3">
    <location>
        <begin position="1"/>
        <end position="27"/>
    </location>
</feature>
<dbReference type="Gene3D" id="1.25.40.10">
    <property type="entry name" value="Tetratricopeptide repeat domain"/>
    <property type="match status" value="1"/>
</dbReference>
<dbReference type="InterPro" id="IPR011990">
    <property type="entry name" value="TPR-like_helical_dom_sf"/>
</dbReference>
<reference evidence="4" key="1">
    <citation type="submission" date="2023-06" db="EMBL/GenBank/DDBJ databases">
        <authorList>
            <consortium name="Lawrence Berkeley National Laboratory"/>
            <person name="Ahrendt S."/>
            <person name="Sahu N."/>
            <person name="Indic B."/>
            <person name="Wong-Bajracharya J."/>
            <person name="Merenyi Z."/>
            <person name="Ke H.-M."/>
            <person name="Monk M."/>
            <person name="Kocsube S."/>
            <person name="Drula E."/>
            <person name="Lipzen A."/>
            <person name="Balint B."/>
            <person name="Henrissat B."/>
            <person name="Andreopoulos B."/>
            <person name="Martin F.M."/>
            <person name="Harder C.B."/>
            <person name="Rigling D."/>
            <person name="Ford K.L."/>
            <person name="Foster G.D."/>
            <person name="Pangilinan J."/>
            <person name="Papanicolaou A."/>
            <person name="Barry K."/>
            <person name="LaButti K."/>
            <person name="Viragh M."/>
            <person name="Koriabine M."/>
            <person name="Yan M."/>
            <person name="Riley R."/>
            <person name="Champramary S."/>
            <person name="Plett K.L."/>
            <person name="Tsai I.J."/>
            <person name="Slot J."/>
            <person name="Sipos G."/>
            <person name="Plett J."/>
            <person name="Nagy L.G."/>
            <person name="Grigoriev I.V."/>
        </authorList>
    </citation>
    <scope>NUCLEOTIDE SEQUENCE</scope>
    <source>
        <strain evidence="4">HWK02</strain>
    </source>
</reference>
<dbReference type="GO" id="GO:0006620">
    <property type="term" value="P:post-translational protein targeting to endoplasmic reticulum membrane"/>
    <property type="evidence" value="ECO:0007669"/>
    <property type="project" value="TreeGrafter"/>
</dbReference>
<dbReference type="AlphaFoldDB" id="A0AA39PQY6"/>
<dbReference type="GO" id="GO:0060090">
    <property type="term" value="F:molecular adaptor activity"/>
    <property type="evidence" value="ECO:0007669"/>
    <property type="project" value="TreeGrafter"/>
</dbReference>
<dbReference type="SMART" id="SM00028">
    <property type="entry name" value="TPR"/>
    <property type="match status" value="2"/>
</dbReference>
<dbReference type="InterPro" id="IPR019734">
    <property type="entry name" value="TPR_rpt"/>
</dbReference>
<dbReference type="SUPFAM" id="SSF48452">
    <property type="entry name" value="TPR-like"/>
    <property type="match status" value="1"/>
</dbReference>
<evidence type="ECO:0000256" key="3">
    <source>
        <dbReference type="SAM" id="MobiDB-lite"/>
    </source>
</evidence>
<keyword evidence="2" id="KW-0802">TPR repeat</keyword>
<evidence type="ECO:0000256" key="2">
    <source>
        <dbReference type="ARBA" id="ARBA00022803"/>
    </source>
</evidence>
<proteinExistence type="predicted"/>
<dbReference type="PANTHER" id="PTHR45831">
    <property type="entry name" value="LD24721P"/>
    <property type="match status" value="1"/>
</dbReference>
<organism evidence="4 5">
    <name type="scientific">Armillaria luteobubalina</name>
    <dbReference type="NCBI Taxonomy" id="153913"/>
    <lineage>
        <taxon>Eukaryota</taxon>
        <taxon>Fungi</taxon>
        <taxon>Dikarya</taxon>
        <taxon>Basidiomycota</taxon>
        <taxon>Agaricomycotina</taxon>
        <taxon>Agaricomycetes</taxon>
        <taxon>Agaricomycetidae</taxon>
        <taxon>Agaricales</taxon>
        <taxon>Marasmiineae</taxon>
        <taxon>Physalacriaceae</taxon>
        <taxon>Armillaria</taxon>
    </lineage>
</organism>
<dbReference type="Proteomes" id="UP001175228">
    <property type="component" value="Unassembled WGS sequence"/>
</dbReference>
<dbReference type="GO" id="GO:0072380">
    <property type="term" value="C:TRC complex"/>
    <property type="evidence" value="ECO:0007669"/>
    <property type="project" value="TreeGrafter"/>
</dbReference>
<keyword evidence="5" id="KW-1185">Reference proteome</keyword>
<dbReference type="InterPro" id="IPR047150">
    <property type="entry name" value="SGT"/>
</dbReference>
<name>A0AA39PQY6_9AGAR</name>
<accession>A0AA39PQY6</accession>
<sequence length="342" mass="38373">MPIEVALADDLSDNSQDYEKKERSTSGSSKYALAKAKFTDALEVDKENAILYANRSACNYALQQYEDAISDARKATVIDPNYIKAWHRLATACEAVEDHGDSIEAWEKALELLAEVSFLTVEQQQQKARCERDIKTATSKVLDPKHISLETAVAMANAHSISIPFPHTHARLPEIKRAYRRHPKAGEESPIHLLAIPESVKKPIRQVTIQKNGNLEAKIAKLIGCEYTDSVMLYSEDLAAYKSGKPNGVGVGRVHRSFEVFMDDNALNVRQRNERASVLLHATAKQPLHGTILLRKTVFIKRNTYTLGTIEDTIGWEHVDESYLRSPEWRDLRAQWIGLGGP</sequence>
<keyword evidence="1" id="KW-0677">Repeat</keyword>
<dbReference type="PANTHER" id="PTHR45831:SF2">
    <property type="entry name" value="LD24721P"/>
    <property type="match status" value="1"/>
</dbReference>
<protein>
    <recommendedName>
        <fullName evidence="6">TPR-like protein</fullName>
    </recommendedName>
</protein>
<evidence type="ECO:0000256" key="1">
    <source>
        <dbReference type="ARBA" id="ARBA00022737"/>
    </source>
</evidence>
<evidence type="ECO:0000313" key="4">
    <source>
        <dbReference type="EMBL" id="KAK0488059.1"/>
    </source>
</evidence>
<dbReference type="GO" id="GO:0016020">
    <property type="term" value="C:membrane"/>
    <property type="evidence" value="ECO:0007669"/>
    <property type="project" value="TreeGrafter"/>
</dbReference>
<evidence type="ECO:0008006" key="6">
    <source>
        <dbReference type="Google" id="ProtNLM"/>
    </source>
</evidence>
<evidence type="ECO:0000313" key="5">
    <source>
        <dbReference type="Proteomes" id="UP001175228"/>
    </source>
</evidence>
<comment type="caution">
    <text evidence="4">The sequence shown here is derived from an EMBL/GenBank/DDBJ whole genome shotgun (WGS) entry which is preliminary data.</text>
</comment>
<gene>
    <name evidence="4" type="ORF">EDD18DRAFT_1424080</name>
</gene>
<dbReference type="EMBL" id="JAUEPU010000042">
    <property type="protein sequence ID" value="KAK0488059.1"/>
    <property type="molecule type" value="Genomic_DNA"/>
</dbReference>